<evidence type="ECO:0008006" key="3">
    <source>
        <dbReference type="Google" id="ProtNLM"/>
    </source>
</evidence>
<sequence length="399" mass="44891">MHAEEAYVLSPADVSNIRKYVQHKYGALPQEKKTEMIADAVNRIIHKQLPSFDESIKRQVTAQLIRTAVLEQKRPVRADDIFAACLLLLDEREQEIEQPMHQWVEKQLSSVVEIGRYRQAMDKLRSSIERTDMSAVPLPNASLSVNESWLQLKNDLQPADDDQLANELLRAEGSGSSGLAEVIPLPLPLASQNAPVPRKRSNHAIVYGLLSLLLVSVSLLYGESLTRTLRGTQPEPAILAPIEPVEIVELDGLPQELRYVEIDKKRLTQYLKGKSSILARQPYLDAIIAQAKSFDIHPLLLFAITGQEQAFVPTTNKQAKDIANNPFNVFHSWKEYNTTISDSAEIASRTIVNLSKGRPEGMDPFTWINRKYAEDPNWSNGVRSIFASMKQYVETTSKK</sequence>
<proteinExistence type="predicted"/>
<keyword evidence="2" id="KW-1185">Reference proteome</keyword>
<dbReference type="EMBL" id="FONN01000004">
    <property type="protein sequence ID" value="SFE58266.1"/>
    <property type="molecule type" value="Genomic_DNA"/>
</dbReference>
<dbReference type="RefSeq" id="WP_052737119.1">
    <property type="nucleotide sequence ID" value="NZ_FONN01000004.1"/>
</dbReference>
<protein>
    <recommendedName>
        <fullName evidence="3">Mannosyl-glycoprotein endo-beta-N-acetylglucosaminidase</fullName>
    </recommendedName>
</protein>
<organism evidence="1 2">
    <name type="scientific">Paenibacillus algorifonticola</name>
    <dbReference type="NCBI Taxonomy" id="684063"/>
    <lineage>
        <taxon>Bacteria</taxon>
        <taxon>Bacillati</taxon>
        <taxon>Bacillota</taxon>
        <taxon>Bacilli</taxon>
        <taxon>Bacillales</taxon>
        <taxon>Paenibacillaceae</taxon>
        <taxon>Paenibacillus</taxon>
    </lineage>
</organism>
<gene>
    <name evidence="1" type="ORF">SAMN04487969_10419</name>
</gene>
<name>A0A1I2BQ43_9BACL</name>
<dbReference type="OrthoDB" id="9805070at2"/>
<dbReference type="AlphaFoldDB" id="A0A1I2BQ43"/>
<reference evidence="2" key="1">
    <citation type="submission" date="2016-10" db="EMBL/GenBank/DDBJ databases">
        <authorList>
            <person name="Varghese N."/>
            <person name="Submissions S."/>
        </authorList>
    </citation>
    <scope>NUCLEOTIDE SEQUENCE [LARGE SCALE GENOMIC DNA]</scope>
    <source>
        <strain evidence="2">CGMCC 1.10223</strain>
    </source>
</reference>
<dbReference type="Proteomes" id="UP000183410">
    <property type="component" value="Unassembled WGS sequence"/>
</dbReference>
<evidence type="ECO:0000313" key="1">
    <source>
        <dbReference type="EMBL" id="SFE58266.1"/>
    </source>
</evidence>
<accession>A0A1I2BQ43</accession>
<evidence type="ECO:0000313" key="2">
    <source>
        <dbReference type="Proteomes" id="UP000183410"/>
    </source>
</evidence>